<organism evidence="2 3">
    <name type="scientific">Roseovarius litoreus</name>
    <dbReference type="NCBI Taxonomy" id="1155722"/>
    <lineage>
        <taxon>Bacteria</taxon>
        <taxon>Pseudomonadati</taxon>
        <taxon>Pseudomonadota</taxon>
        <taxon>Alphaproteobacteria</taxon>
        <taxon>Rhodobacterales</taxon>
        <taxon>Roseobacteraceae</taxon>
        <taxon>Roseovarius</taxon>
    </lineage>
</organism>
<gene>
    <name evidence="2" type="ORF">SAMN05443432_104211</name>
</gene>
<dbReference type="EMBL" id="FRCB01000004">
    <property type="protein sequence ID" value="SHM03889.1"/>
    <property type="molecule type" value="Genomic_DNA"/>
</dbReference>
<evidence type="ECO:0000256" key="1">
    <source>
        <dbReference type="SAM" id="MobiDB-lite"/>
    </source>
</evidence>
<accession>A0A1M7FJL5</accession>
<dbReference type="SUPFAM" id="SSF53448">
    <property type="entry name" value="Nucleotide-diphospho-sugar transferases"/>
    <property type="match status" value="1"/>
</dbReference>
<feature type="compositionally biased region" description="Low complexity" evidence="1">
    <location>
        <begin position="17"/>
        <end position="27"/>
    </location>
</feature>
<name>A0A1M7FJL5_9RHOB</name>
<keyword evidence="3" id="KW-1185">Reference proteome</keyword>
<feature type="compositionally biased region" description="Basic residues" evidence="1">
    <location>
        <begin position="1"/>
        <end position="16"/>
    </location>
</feature>
<dbReference type="InterPro" id="IPR029044">
    <property type="entry name" value="Nucleotide-diphossugar_trans"/>
</dbReference>
<sequence>MAKKAAKATAAKRKTAPAKPKAAAAKPKPVADRPFNIVIVGQGGRLQYEAVIFAASLRAHSPDFKGRLIVAEPQPGPKWKDDPTIRGDDTRALLAELGAEIVPFTSRHFGQPYPYGNKIEALFALPKGEPFVFFDTDTLVTGDITTVPFDFSRPTASLRREGTWPEIQLYGPGYTATWKSLYDKFGLDFDSSLDPAWPDEFWRRYLYFNAGFFFYDCPHVFGQRFLDYALAIRDDAPPELICQSLDPWLDQVALPLVIHALGGGRDTLPSGLLDGAVTCHYRLFPLLYARESERVIEVLEEVTSPNRIKKVLKSYDPVKFMIYHGRGRKVRALFDQDDLPRKEQAIRNTIKRNGFWMR</sequence>
<dbReference type="Proteomes" id="UP000322545">
    <property type="component" value="Unassembled WGS sequence"/>
</dbReference>
<feature type="region of interest" description="Disordered" evidence="1">
    <location>
        <begin position="1"/>
        <end position="27"/>
    </location>
</feature>
<proteinExistence type="predicted"/>
<dbReference type="AlphaFoldDB" id="A0A1M7FJL5"/>
<protein>
    <submittedName>
        <fullName evidence="2">Uncharacterized protein</fullName>
    </submittedName>
</protein>
<evidence type="ECO:0000313" key="3">
    <source>
        <dbReference type="Proteomes" id="UP000322545"/>
    </source>
</evidence>
<dbReference type="CDD" id="cd00761">
    <property type="entry name" value="Glyco_tranf_GTA_type"/>
    <property type="match status" value="1"/>
</dbReference>
<reference evidence="2 3" key="1">
    <citation type="submission" date="2016-11" db="EMBL/GenBank/DDBJ databases">
        <authorList>
            <person name="Varghese N."/>
            <person name="Submissions S."/>
        </authorList>
    </citation>
    <scope>NUCLEOTIDE SEQUENCE [LARGE SCALE GENOMIC DNA]</scope>
    <source>
        <strain evidence="2 3">DSM 28249</strain>
    </source>
</reference>
<dbReference type="RefSeq" id="WP_223228370.1">
    <property type="nucleotide sequence ID" value="NZ_FRCB01000004.1"/>
</dbReference>
<evidence type="ECO:0000313" key="2">
    <source>
        <dbReference type="EMBL" id="SHM03889.1"/>
    </source>
</evidence>